<dbReference type="EMBL" id="LR026963">
    <property type="protein sequence ID" value="VBB69696.1"/>
    <property type="molecule type" value="Genomic_DNA"/>
</dbReference>
<dbReference type="GO" id="GO:0005829">
    <property type="term" value="C:cytosol"/>
    <property type="evidence" value="ECO:0007669"/>
    <property type="project" value="TreeGrafter"/>
</dbReference>
<dbReference type="NCBIfam" id="TIGR02944">
    <property type="entry name" value="suf_reg_Xantho"/>
    <property type="match status" value="1"/>
</dbReference>
<dbReference type="InterPro" id="IPR036388">
    <property type="entry name" value="WH-like_DNA-bd_sf"/>
</dbReference>
<dbReference type="GO" id="GO:0003700">
    <property type="term" value="F:DNA-binding transcription factor activity"/>
    <property type="evidence" value="ECO:0007669"/>
    <property type="project" value="TreeGrafter"/>
</dbReference>
<dbReference type="InterPro" id="IPR011991">
    <property type="entry name" value="ArsR-like_HTH"/>
</dbReference>
<dbReference type="NCBIfam" id="TIGR00738">
    <property type="entry name" value="rrf2_super"/>
    <property type="match status" value="1"/>
</dbReference>
<dbReference type="InterPro" id="IPR036390">
    <property type="entry name" value="WH_DNA-bd_sf"/>
</dbReference>
<accession>A0A484H6D1</accession>
<proteinExistence type="predicted"/>
<gene>
    <name evidence="1" type="ORF">RIEGSTA812A_PEG_1169</name>
</gene>
<dbReference type="SUPFAM" id="SSF46785">
    <property type="entry name" value="Winged helix' DNA-binding domain"/>
    <property type="match status" value="1"/>
</dbReference>
<dbReference type="PANTHER" id="PTHR33221">
    <property type="entry name" value="WINGED HELIX-TURN-HELIX TRANSCRIPTIONAL REGULATOR, RRF2 FAMILY"/>
    <property type="match status" value="1"/>
</dbReference>
<dbReference type="Gene3D" id="1.10.10.10">
    <property type="entry name" value="Winged helix-like DNA-binding domain superfamily/Winged helix DNA-binding domain"/>
    <property type="match status" value="1"/>
</dbReference>
<dbReference type="PANTHER" id="PTHR33221:SF2">
    <property type="entry name" value="TRANSCRIPTIONAL REGULATOR"/>
    <property type="match status" value="1"/>
</dbReference>
<dbReference type="AlphaFoldDB" id="A0A484H6D1"/>
<dbReference type="PROSITE" id="PS01332">
    <property type="entry name" value="HTH_RRF2_1"/>
    <property type="match status" value="1"/>
</dbReference>
<name>A0A484H6D1_9ZZZZ</name>
<sequence length="144" mass="15674">MIRINRLTDYAVLVLAELLRAEGPHTVSQIATCTSIPLPTVAKLLKILSQSGLVTSYRGVTGGYSLRHPAATITVADIIEAMEGPIAITTCIEGSDKICRIESLCPMQGHWNRINHAIRRVLEDVSLNDIAISWSSCTGKEEMT</sequence>
<dbReference type="InterPro" id="IPR030489">
    <property type="entry name" value="TR_Rrf2-type_CS"/>
</dbReference>
<protein>
    <submittedName>
        <fullName evidence="1">Iron-sulfur cluster regulator IscR</fullName>
    </submittedName>
</protein>
<evidence type="ECO:0000313" key="1">
    <source>
        <dbReference type="EMBL" id="VBB69696.1"/>
    </source>
</evidence>
<dbReference type="InterPro" id="IPR014290">
    <property type="entry name" value="SUF_FeS_clus_asmbl_reg"/>
</dbReference>
<dbReference type="CDD" id="cd00090">
    <property type="entry name" value="HTH_ARSR"/>
    <property type="match status" value="1"/>
</dbReference>
<organism evidence="1">
    <name type="scientific">invertebrate metagenome</name>
    <dbReference type="NCBI Taxonomy" id="1711999"/>
    <lineage>
        <taxon>unclassified sequences</taxon>
        <taxon>metagenomes</taxon>
        <taxon>organismal metagenomes</taxon>
    </lineage>
</organism>
<reference evidence="1" key="1">
    <citation type="submission" date="2018-10" db="EMBL/GenBank/DDBJ databases">
        <authorList>
            <person name="Gruber-Vodicka H."/>
            <person name="Jaeckle O."/>
        </authorList>
    </citation>
    <scope>NUCLEOTIDE SEQUENCE</scope>
</reference>
<dbReference type="InterPro" id="IPR000944">
    <property type="entry name" value="Tscrpt_reg_Rrf2"/>
</dbReference>
<dbReference type="Pfam" id="PF02082">
    <property type="entry name" value="Rrf2"/>
    <property type="match status" value="1"/>
</dbReference>
<dbReference type="PROSITE" id="PS51197">
    <property type="entry name" value="HTH_RRF2_2"/>
    <property type="match status" value="1"/>
</dbReference>